<dbReference type="SUPFAM" id="SSF48371">
    <property type="entry name" value="ARM repeat"/>
    <property type="match status" value="1"/>
</dbReference>
<dbReference type="RefSeq" id="WP_377409541.1">
    <property type="nucleotide sequence ID" value="NZ_JBHSCY010000001.1"/>
</dbReference>
<feature type="transmembrane region" description="Helical" evidence="2">
    <location>
        <begin position="6"/>
        <end position="28"/>
    </location>
</feature>
<sequence length="359" mass="42900">MQFTLFEAVIWSLVIVLAIIIVILIFYLKILRRNIRVKEKNNIKYREKIEKLLIEYIYAEEEGELLSIKQKAIIKQFKKGLVSKRKRIIITETFLQLDQQVAGHMIEQMNSLYKKIGLLNYAIKKLRSKQWHIVAIGIKDLRHFKVKRVRNSISKLINHHREEVRREAHLYFIELFGFEGLNFLDNLKVPLSEWDQILLLGEVENFEYDETLDLKKWLESNNDYVVLFVLNIVKLFNRLETKDTLIDLLQHKNAEIRIKTIDIITHFEILEAKEFIIQRFSEISDKEKVAFFKYLEKVAEIEDAMFLIEHVNNTNFEIKHRALKILKRVDVNLYNKLEKNSEDAEYNRIIDYLDVSYGV</sequence>
<evidence type="ECO:0000313" key="4">
    <source>
        <dbReference type="Proteomes" id="UP001595826"/>
    </source>
</evidence>
<name>A0ABV8R8V6_9FLAO</name>
<dbReference type="EMBL" id="JBHSCY010000001">
    <property type="protein sequence ID" value="MFC4268827.1"/>
    <property type="molecule type" value="Genomic_DNA"/>
</dbReference>
<evidence type="ECO:0008006" key="5">
    <source>
        <dbReference type="Google" id="ProtNLM"/>
    </source>
</evidence>
<dbReference type="Proteomes" id="UP001595826">
    <property type="component" value="Unassembled WGS sequence"/>
</dbReference>
<keyword evidence="2" id="KW-1133">Transmembrane helix</keyword>
<protein>
    <recommendedName>
        <fullName evidence="5">HEAT repeat domain-containing protein</fullName>
    </recommendedName>
</protein>
<reference evidence="4" key="1">
    <citation type="journal article" date="2019" name="Int. J. Syst. Evol. Microbiol.">
        <title>The Global Catalogue of Microorganisms (GCM) 10K type strain sequencing project: providing services to taxonomists for standard genome sequencing and annotation.</title>
        <authorList>
            <consortium name="The Broad Institute Genomics Platform"/>
            <consortium name="The Broad Institute Genome Sequencing Center for Infectious Disease"/>
            <person name="Wu L."/>
            <person name="Ma J."/>
        </authorList>
    </citation>
    <scope>NUCLEOTIDE SEQUENCE [LARGE SCALE GENOMIC DNA]</scope>
    <source>
        <strain evidence="4">CECT 8655</strain>
    </source>
</reference>
<accession>A0ABV8R8V6</accession>
<feature type="coiled-coil region" evidence="1">
    <location>
        <begin position="28"/>
        <end position="55"/>
    </location>
</feature>
<evidence type="ECO:0000313" key="3">
    <source>
        <dbReference type="EMBL" id="MFC4268827.1"/>
    </source>
</evidence>
<dbReference type="InterPro" id="IPR016024">
    <property type="entry name" value="ARM-type_fold"/>
</dbReference>
<evidence type="ECO:0000256" key="1">
    <source>
        <dbReference type="SAM" id="Coils"/>
    </source>
</evidence>
<keyword evidence="4" id="KW-1185">Reference proteome</keyword>
<organism evidence="3 4">
    <name type="scientific">Polaribacter marinivivus</name>
    <dbReference type="NCBI Taxonomy" id="1524260"/>
    <lineage>
        <taxon>Bacteria</taxon>
        <taxon>Pseudomonadati</taxon>
        <taxon>Bacteroidota</taxon>
        <taxon>Flavobacteriia</taxon>
        <taxon>Flavobacteriales</taxon>
        <taxon>Flavobacteriaceae</taxon>
    </lineage>
</organism>
<gene>
    <name evidence="3" type="ORF">ACFOWD_07905</name>
</gene>
<comment type="caution">
    <text evidence="3">The sequence shown here is derived from an EMBL/GenBank/DDBJ whole genome shotgun (WGS) entry which is preliminary data.</text>
</comment>
<keyword evidence="1" id="KW-0175">Coiled coil</keyword>
<keyword evidence="2" id="KW-0472">Membrane</keyword>
<keyword evidence="2" id="KW-0812">Transmembrane</keyword>
<proteinExistence type="predicted"/>
<evidence type="ECO:0000256" key="2">
    <source>
        <dbReference type="SAM" id="Phobius"/>
    </source>
</evidence>